<dbReference type="EMBL" id="OY660865">
    <property type="protein sequence ID" value="CAJ1050882.1"/>
    <property type="molecule type" value="Genomic_DNA"/>
</dbReference>
<sequence>MKTATRQTRRNQPVLSRESQSTQGERSEAGEYEMTDHNEMSQPPLQYSETKVSAVVIHIVSDTAEIPSWHRHTGERGRRGPWLDETLLIGKHFCRRVARGAIPPCLWWPLPLPILSPPPQIPCPVGISLPPWPPPSLLSLPPSLPSFLPPSHHSF</sequence>
<dbReference type="Proteomes" id="UP001178508">
    <property type="component" value="Chromosome 2"/>
</dbReference>
<evidence type="ECO:0000313" key="3">
    <source>
        <dbReference type="Proteomes" id="UP001178508"/>
    </source>
</evidence>
<organism evidence="2 3">
    <name type="scientific">Xyrichtys novacula</name>
    <name type="common">Pearly razorfish</name>
    <name type="synonym">Hemipteronotus novacula</name>
    <dbReference type="NCBI Taxonomy" id="13765"/>
    <lineage>
        <taxon>Eukaryota</taxon>
        <taxon>Metazoa</taxon>
        <taxon>Chordata</taxon>
        <taxon>Craniata</taxon>
        <taxon>Vertebrata</taxon>
        <taxon>Euteleostomi</taxon>
        <taxon>Actinopterygii</taxon>
        <taxon>Neopterygii</taxon>
        <taxon>Teleostei</taxon>
        <taxon>Neoteleostei</taxon>
        <taxon>Acanthomorphata</taxon>
        <taxon>Eupercaria</taxon>
        <taxon>Labriformes</taxon>
        <taxon>Labridae</taxon>
        <taxon>Xyrichtys</taxon>
    </lineage>
</organism>
<feature type="region of interest" description="Disordered" evidence="1">
    <location>
        <begin position="1"/>
        <end position="47"/>
    </location>
</feature>
<proteinExistence type="predicted"/>
<evidence type="ECO:0000313" key="2">
    <source>
        <dbReference type="EMBL" id="CAJ1050882.1"/>
    </source>
</evidence>
<feature type="compositionally biased region" description="Basic and acidic residues" evidence="1">
    <location>
        <begin position="25"/>
        <end position="39"/>
    </location>
</feature>
<accession>A0AAV1EQN4</accession>
<name>A0AAV1EQN4_XYRNO</name>
<evidence type="ECO:0000256" key="1">
    <source>
        <dbReference type="SAM" id="MobiDB-lite"/>
    </source>
</evidence>
<protein>
    <submittedName>
        <fullName evidence="2">Uncharacterized protein</fullName>
    </submittedName>
</protein>
<gene>
    <name evidence="2" type="ORF">XNOV1_A019393</name>
</gene>
<keyword evidence="3" id="KW-1185">Reference proteome</keyword>
<feature type="compositionally biased region" description="Polar residues" evidence="1">
    <location>
        <begin position="1"/>
        <end position="24"/>
    </location>
</feature>
<dbReference type="AlphaFoldDB" id="A0AAV1EQN4"/>
<reference evidence="2" key="1">
    <citation type="submission" date="2023-08" db="EMBL/GenBank/DDBJ databases">
        <authorList>
            <person name="Alioto T."/>
            <person name="Alioto T."/>
            <person name="Gomez Garrido J."/>
        </authorList>
    </citation>
    <scope>NUCLEOTIDE SEQUENCE</scope>
</reference>